<protein>
    <submittedName>
        <fullName evidence="2">Uncharacterized protein</fullName>
    </submittedName>
</protein>
<feature type="compositionally biased region" description="Basic and acidic residues" evidence="1">
    <location>
        <begin position="77"/>
        <end position="88"/>
    </location>
</feature>
<feature type="region of interest" description="Disordered" evidence="1">
    <location>
        <begin position="24"/>
        <end position="125"/>
    </location>
</feature>
<evidence type="ECO:0000313" key="3">
    <source>
        <dbReference type="Proteomes" id="UP001321018"/>
    </source>
</evidence>
<feature type="compositionally biased region" description="Polar residues" evidence="1">
    <location>
        <begin position="184"/>
        <end position="195"/>
    </location>
</feature>
<reference evidence="2" key="1">
    <citation type="submission" date="2022-09" db="EMBL/GenBank/DDBJ databases">
        <title>Enrichment on poylsaccharides allowed isolation of novel metabolic and taxonomic groups of Haloarchaea.</title>
        <authorList>
            <person name="Sorokin D.Y."/>
            <person name="Elcheninov A.G."/>
            <person name="Khizhniak T.V."/>
            <person name="Kolganova T.V."/>
            <person name="Kublanov I.V."/>
        </authorList>
    </citation>
    <scope>NUCLEOTIDE SEQUENCE</scope>
    <source>
        <strain evidence="2">AArc-xg1-1</strain>
    </source>
</reference>
<dbReference type="PROSITE" id="PS51257">
    <property type="entry name" value="PROKAR_LIPOPROTEIN"/>
    <property type="match status" value="1"/>
</dbReference>
<gene>
    <name evidence="2" type="ORF">OB960_10045</name>
</gene>
<organism evidence="2 3">
    <name type="scientific">Natronoglomus mannanivorans</name>
    <dbReference type="NCBI Taxonomy" id="2979990"/>
    <lineage>
        <taxon>Archaea</taxon>
        <taxon>Methanobacteriati</taxon>
        <taxon>Methanobacteriota</taxon>
        <taxon>Stenosarchaea group</taxon>
        <taxon>Halobacteria</taxon>
        <taxon>Halobacteriales</taxon>
        <taxon>Natrialbaceae</taxon>
        <taxon>Natronoglomus</taxon>
    </lineage>
</organism>
<name>A0AAP2YYH2_9EURY</name>
<dbReference type="AlphaFoldDB" id="A0AAP2YYH2"/>
<sequence>MDRRTLLTRATVAAGATASALFAGCLGDGGPLGTDSSGSDSTGGDGDGESGDRNGDEDNEDDPVESHELGDIEAVDEPDRLLVRNAGEDEREIGFAVTLEKASEEDGDGEQNQDQDQDQDQDQCTSDLERTLTLPPEGFLEVTVGESAGYTVTVESDGALTRSSVGHSGDSSVSRTTVEIGESGVNTRTETVSSS</sequence>
<proteinExistence type="predicted"/>
<dbReference type="Proteomes" id="UP001321018">
    <property type="component" value="Unassembled WGS sequence"/>
</dbReference>
<feature type="compositionally biased region" description="Low complexity" evidence="1">
    <location>
        <begin position="33"/>
        <end position="42"/>
    </location>
</feature>
<feature type="compositionally biased region" description="Low complexity" evidence="1">
    <location>
        <begin position="163"/>
        <end position="174"/>
    </location>
</feature>
<feature type="compositionally biased region" description="Acidic residues" evidence="1">
    <location>
        <begin position="103"/>
        <end position="121"/>
    </location>
</feature>
<accession>A0AAP2YYH2</accession>
<dbReference type="RefSeq" id="WP_338003570.1">
    <property type="nucleotide sequence ID" value="NZ_JAOPKA010000005.1"/>
</dbReference>
<dbReference type="EMBL" id="JAOPKA010000005">
    <property type="protein sequence ID" value="MCU4741736.1"/>
    <property type="molecule type" value="Genomic_DNA"/>
</dbReference>
<evidence type="ECO:0000313" key="2">
    <source>
        <dbReference type="EMBL" id="MCU4741736.1"/>
    </source>
</evidence>
<comment type="caution">
    <text evidence="2">The sequence shown here is derived from an EMBL/GenBank/DDBJ whole genome shotgun (WGS) entry which is preliminary data.</text>
</comment>
<feature type="region of interest" description="Disordered" evidence="1">
    <location>
        <begin position="161"/>
        <end position="195"/>
    </location>
</feature>
<evidence type="ECO:0000256" key="1">
    <source>
        <dbReference type="SAM" id="MobiDB-lite"/>
    </source>
</evidence>